<dbReference type="Pfam" id="PF12171">
    <property type="entry name" value="zf-C2H2_jaz"/>
    <property type="match status" value="1"/>
</dbReference>
<dbReference type="FunFam" id="3.30.160.60:FF:000446">
    <property type="entry name" value="Zinc finger protein"/>
    <property type="match status" value="1"/>
</dbReference>
<dbReference type="EMBL" id="UFQT01001170">
    <property type="protein sequence ID" value="SSX29260.1"/>
    <property type="molecule type" value="Genomic_DNA"/>
</dbReference>
<dbReference type="AlphaFoldDB" id="A0A336MH32"/>
<evidence type="ECO:0000256" key="3">
    <source>
        <dbReference type="ARBA" id="ARBA00022771"/>
    </source>
</evidence>
<keyword evidence="2" id="KW-0677">Repeat</keyword>
<evidence type="ECO:0000313" key="8">
    <source>
        <dbReference type="EMBL" id="SSX32824.1"/>
    </source>
</evidence>
<dbReference type="GO" id="GO:0005634">
    <property type="term" value="C:nucleus"/>
    <property type="evidence" value="ECO:0007669"/>
    <property type="project" value="UniProtKB-ARBA"/>
</dbReference>
<dbReference type="InterPro" id="IPR036236">
    <property type="entry name" value="Znf_C2H2_sf"/>
</dbReference>
<feature type="domain" description="C2H2-type" evidence="6">
    <location>
        <begin position="142"/>
        <end position="165"/>
    </location>
</feature>
<dbReference type="InterPro" id="IPR013087">
    <property type="entry name" value="Znf_C2H2_type"/>
</dbReference>
<dbReference type="PANTHER" id="PTHR24379">
    <property type="entry name" value="KRAB AND ZINC FINGER DOMAIN-CONTAINING"/>
    <property type="match status" value="1"/>
</dbReference>
<dbReference type="EMBL" id="UFQT01002160">
    <property type="protein sequence ID" value="SSX32824.1"/>
    <property type="molecule type" value="Genomic_DNA"/>
</dbReference>
<proteinExistence type="predicted"/>
<dbReference type="VEuPathDB" id="VectorBase:CSON005480"/>
<keyword evidence="3 5" id="KW-0863">Zinc-finger</keyword>
<dbReference type="Pfam" id="PF12874">
    <property type="entry name" value="zf-met"/>
    <property type="match status" value="1"/>
</dbReference>
<dbReference type="PROSITE" id="PS50157">
    <property type="entry name" value="ZINC_FINGER_C2H2_2"/>
    <property type="match status" value="4"/>
</dbReference>
<dbReference type="SUPFAM" id="SSF57667">
    <property type="entry name" value="beta-beta-alpha zinc fingers"/>
    <property type="match status" value="3"/>
</dbReference>
<feature type="domain" description="C2H2-type" evidence="6">
    <location>
        <begin position="59"/>
        <end position="86"/>
    </location>
</feature>
<feature type="domain" description="C2H2-type" evidence="6">
    <location>
        <begin position="115"/>
        <end position="137"/>
    </location>
</feature>
<protein>
    <submittedName>
        <fullName evidence="7">CSON001086 protein</fullName>
    </submittedName>
    <submittedName>
        <fullName evidence="8">CSON005480 protein</fullName>
    </submittedName>
</protein>
<evidence type="ECO:0000256" key="4">
    <source>
        <dbReference type="ARBA" id="ARBA00022833"/>
    </source>
</evidence>
<dbReference type="Gene3D" id="3.30.160.60">
    <property type="entry name" value="Classic Zinc Finger"/>
    <property type="match status" value="5"/>
</dbReference>
<reference evidence="7" key="1">
    <citation type="submission" date="2018-07" db="EMBL/GenBank/DDBJ databases">
        <authorList>
            <person name="Quirk P.G."/>
            <person name="Krulwich T.A."/>
        </authorList>
    </citation>
    <scope>NUCLEOTIDE SEQUENCE</scope>
</reference>
<dbReference type="GO" id="GO:0008270">
    <property type="term" value="F:zinc ion binding"/>
    <property type="evidence" value="ECO:0007669"/>
    <property type="project" value="UniProtKB-KW"/>
</dbReference>
<keyword evidence="1" id="KW-0479">Metal-binding</keyword>
<name>A0A336MH32_CULSO</name>
<evidence type="ECO:0000313" key="7">
    <source>
        <dbReference type="EMBL" id="SSX29260.1"/>
    </source>
</evidence>
<evidence type="ECO:0000259" key="6">
    <source>
        <dbReference type="PROSITE" id="PS50157"/>
    </source>
</evidence>
<dbReference type="PANTHER" id="PTHR24379:SF121">
    <property type="entry name" value="C2H2-TYPE DOMAIN-CONTAINING PROTEIN"/>
    <property type="match status" value="1"/>
</dbReference>
<sequence>MYICDICGAKVTSRNGIISHMQLKHLNVAYICRHCPEVFQNPGTRRTHEIRFHTLKYNFSCHICAKKFLTGVYLRKHLNSHTGERKHTCEICGMALATKESLKHHMATHSDARPYSCEICAATFKTTQTLRVHRKSHKEWDYECPVCERKFLVNQQLRQHVTRNHPEYELPPPGTVMNKSALKRIQEIKEKYNSDNVTVEMLGSFCKRRDQNRYNPNNVQPHQQTQVQQLHPSIQQNLQPLQTGTTIKYE</sequence>
<organism evidence="7">
    <name type="scientific">Culicoides sonorensis</name>
    <name type="common">Biting midge</name>
    <dbReference type="NCBI Taxonomy" id="179676"/>
    <lineage>
        <taxon>Eukaryota</taxon>
        <taxon>Metazoa</taxon>
        <taxon>Ecdysozoa</taxon>
        <taxon>Arthropoda</taxon>
        <taxon>Hexapoda</taxon>
        <taxon>Insecta</taxon>
        <taxon>Pterygota</taxon>
        <taxon>Neoptera</taxon>
        <taxon>Endopterygota</taxon>
        <taxon>Diptera</taxon>
        <taxon>Nematocera</taxon>
        <taxon>Chironomoidea</taxon>
        <taxon>Ceratopogonidae</taxon>
        <taxon>Ceratopogoninae</taxon>
        <taxon>Culicoides</taxon>
        <taxon>Monoculicoides</taxon>
    </lineage>
</organism>
<dbReference type="VEuPathDB" id="VectorBase:CSON001086"/>
<evidence type="ECO:0000256" key="2">
    <source>
        <dbReference type="ARBA" id="ARBA00022737"/>
    </source>
</evidence>
<keyword evidence="4" id="KW-0862">Zinc</keyword>
<dbReference type="InterPro" id="IPR022755">
    <property type="entry name" value="Znf_C2H2_jaz"/>
</dbReference>
<accession>A0A336MH32</accession>
<dbReference type="SMART" id="SM00355">
    <property type="entry name" value="ZnF_C2H2"/>
    <property type="match status" value="6"/>
</dbReference>
<dbReference type="PROSITE" id="PS00028">
    <property type="entry name" value="ZINC_FINGER_C2H2_1"/>
    <property type="match status" value="6"/>
</dbReference>
<feature type="domain" description="C2H2-type" evidence="6">
    <location>
        <begin position="87"/>
        <end position="114"/>
    </location>
</feature>
<dbReference type="Pfam" id="PF13912">
    <property type="entry name" value="zf-C2H2_6"/>
    <property type="match status" value="1"/>
</dbReference>
<gene>
    <name evidence="7" type="primary">CSON001086</name>
    <name evidence="8" type="synonym">CSON005480</name>
</gene>
<evidence type="ECO:0000256" key="1">
    <source>
        <dbReference type="ARBA" id="ARBA00022723"/>
    </source>
</evidence>
<evidence type="ECO:0000256" key="5">
    <source>
        <dbReference type="PROSITE-ProRule" id="PRU00042"/>
    </source>
</evidence>
<dbReference type="Pfam" id="PF00096">
    <property type="entry name" value="zf-C2H2"/>
    <property type="match status" value="1"/>
</dbReference>